<dbReference type="OrthoDB" id="6971689at2"/>
<protein>
    <recommendedName>
        <fullName evidence="3">TIR domain-containing protein</fullName>
    </recommendedName>
</protein>
<dbReference type="STRING" id="947013.SAMN04488109_0430"/>
<organism evidence="1 2">
    <name type="scientific">Chryseolinea serpens</name>
    <dbReference type="NCBI Taxonomy" id="947013"/>
    <lineage>
        <taxon>Bacteria</taxon>
        <taxon>Pseudomonadati</taxon>
        <taxon>Bacteroidota</taxon>
        <taxon>Cytophagia</taxon>
        <taxon>Cytophagales</taxon>
        <taxon>Fulvivirgaceae</taxon>
        <taxon>Chryseolinea</taxon>
    </lineage>
</organism>
<sequence>MFKGYKLGAISFRWNYKDLIALGSEQFDSYGKKVKSSLDSFLLVDGSLDASKIIDTWFPGIDAHVFISHSHQDNDDVLALAGWLKKHFGINSFIDSCIWGYGKDLIKQLDDKYNEIEPNLYSYPEVINSATHVSMMLSSALNVMIDKTECLIFYRTPNSIQPFGSNNTTHSPWIYSEIAFSSTVRLNKPPRVQLLEEKTKMLHEQKDHLEKAQVLRYTVNDKHLKKLDVETLQNWRLSHVKTSGPLKALDTLYELTFPLKDDRPRILG</sequence>
<reference evidence="1 2" key="1">
    <citation type="submission" date="2016-11" db="EMBL/GenBank/DDBJ databases">
        <authorList>
            <person name="Jaros S."/>
            <person name="Januszkiewicz K."/>
            <person name="Wedrychowicz H."/>
        </authorList>
    </citation>
    <scope>NUCLEOTIDE SEQUENCE [LARGE SCALE GENOMIC DNA]</scope>
    <source>
        <strain evidence="1 2">DSM 24574</strain>
    </source>
</reference>
<name>A0A1M5K3J8_9BACT</name>
<dbReference type="Proteomes" id="UP000184212">
    <property type="component" value="Unassembled WGS sequence"/>
</dbReference>
<evidence type="ECO:0000313" key="2">
    <source>
        <dbReference type="Proteomes" id="UP000184212"/>
    </source>
</evidence>
<dbReference type="EMBL" id="FQWQ01000001">
    <property type="protein sequence ID" value="SHG47378.1"/>
    <property type="molecule type" value="Genomic_DNA"/>
</dbReference>
<proteinExistence type="predicted"/>
<evidence type="ECO:0008006" key="3">
    <source>
        <dbReference type="Google" id="ProtNLM"/>
    </source>
</evidence>
<gene>
    <name evidence="1" type="ORF">SAMN04488109_0430</name>
</gene>
<accession>A0A1M5K3J8</accession>
<dbReference type="RefSeq" id="WP_073130630.1">
    <property type="nucleotide sequence ID" value="NZ_FQWQ01000001.1"/>
</dbReference>
<evidence type="ECO:0000313" key="1">
    <source>
        <dbReference type="EMBL" id="SHG47378.1"/>
    </source>
</evidence>
<keyword evidence="2" id="KW-1185">Reference proteome</keyword>
<dbReference type="AlphaFoldDB" id="A0A1M5K3J8"/>